<protein>
    <submittedName>
        <fullName evidence="12">Porin</fullName>
    </submittedName>
</protein>
<dbReference type="Pfam" id="PF13609">
    <property type="entry name" value="Porin_4"/>
    <property type="match status" value="1"/>
</dbReference>
<dbReference type="Gene3D" id="2.40.160.10">
    <property type="entry name" value="Porin"/>
    <property type="match status" value="1"/>
</dbReference>
<dbReference type="InterPro" id="IPR050298">
    <property type="entry name" value="Gram-neg_bact_OMP"/>
</dbReference>
<evidence type="ECO:0000256" key="7">
    <source>
        <dbReference type="ARBA" id="ARBA00023065"/>
    </source>
</evidence>
<evidence type="ECO:0000256" key="1">
    <source>
        <dbReference type="ARBA" id="ARBA00004571"/>
    </source>
</evidence>
<dbReference type="PANTHER" id="PTHR34501:SF9">
    <property type="entry name" value="MAJOR OUTER MEMBRANE PROTEIN P.IA"/>
    <property type="match status" value="1"/>
</dbReference>
<evidence type="ECO:0000256" key="8">
    <source>
        <dbReference type="ARBA" id="ARBA00023114"/>
    </source>
</evidence>
<keyword evidence="9" id="KW-0472">Membrane</keyword>
<evidence type="ECO:0000256" key="2">
    <source>
        <dbReference type="ARBA" id="ARBA00011233"/>
    </source>
</evidence>
<dbReference type="InterPro" id="IPR023614">
    <property type="entry name" value="Porin_dom_sf"/>
</dbReference>
<comment type="subcellular location">
    <subcellularLocation>
        <location evidence="1">Cell outer membrane</location>
        <topology evidence="1">Multi-pass membrane protein</topology>
    </subcellularLocation>
</comment>
<keyword evidence="8" id="KW-0626">Porin</keyword>
<keyword evidence="4" id="KW-1134">Transmembrane beta strand</keyword>
<evidence type="ECO:0000256" key="5">
    <source>
        <dbReference type="ARBA" id="ARBA00022692"/>
    </source>
</evidence>
<accession>A0ABW0MS48</accession>
<evidence type="ECO:0000256" key="9">
    <source>
        <dbReference type="ARBA" id="ARBA00023136"/>
    </source>
</evidence>
<dbReference type="EMBL" id="JBHSMR010000013">
    <property type="protein sequence ID" value="MFC5479691.1"/>
    <property type="molecule type" value="Genomic_DNA"/>
</dbReference>
<evidence type="ECO:0000256" key="10">
    <source>
        <dbReference type="ARBA" id="ARBA00023237"/>
    </source>
</evidence>
<dbReference type="SUPFAM" id="SSF56935">
    <property type="entry name" value="Porins"/>
    <property type="match status" value="1"/>
</dbReference>
<dbReference type="CDD" id="cd00342">
    <property type="entry name" value="gram_neg_porins"/>
    <property type="match status" value="1"/>
</dbReference>
<evidence type="ECO:0000256" key="3">
    <source>
        <dbReference type="ARBA" id="ARBA00022448"/>
    </source>
</evidence>
<proteinExistence type="predicted"/>
<reference evidence="13" key="1">
    <citation type="journal article" date="2019" name="Int. J. Syst. Evol. Microbiol.">
        <title>The Global Catalogue of Microorganisms (GCM) 10K type strain sequencing project: providing services to taxonomists for standard genome sequencing and annotation.</title>
        <authorList>
            <consortium name="The Broad Institute Genomics Platform"/>
            <consortium name="The Broad Institute Genome Sequencing Center for Infectious Disease"/>
            <person name="Wu L."/>
            <person name="Ma J."/>
        </authorList>
    </citation>
    <scope>NUCLEOTIDE SEQUENCE [LARGE SCALE GENOMIC DNA]</scope>
    <source>
        <strain evidence="13">CCUG 43111</strain>
    </source>
</reference>
<evidence type="ECO:0000259" key="11">
    <source>
        <dbReference type="Pfam" id="PF13609"/>
    </source>
</evidence>
<evidence type="ECO:0000256" key="6">
    <source>
        <dbReference type="ARBA" id="ARBA00022729"/>
    </source>
</evidence>
<gene>
    <name evidence="12" type="ORF">ACFPQ5_15950</name>
</gene>
<name>A0ABW0MS48_9BURK</name>
<keyword evidence="5" id="KW-0812">Transmembrane</keyword>
<evidence type="ECO:0000256" key="4">
    <source>
        <dbReference type="ARBA" id="ARBA00022452"/>
    </source>
</evidence>
<dbReference type="Proteomes" id="UP001596101">
    <property type="component" value="Unassembled WGS sequence"/>
</dbReference>
<organism evidence="12 13">
    <name type="scientific">Massilia suwonensis</name>
    <dbReference type="NCBI Taxonomy" id="648895"/>
    <lineage>
        <taxon>Bacteria</taxon>
        <taxon>Pseudomonadati</taxon>
        <taxon>Pseudomonadota</taxon>
        <taxon>Betaproteobacteria</taxon>
        <taxon>Burkholderiales</taxon>
        <taxon>Oxalobacteraceae</taxon>
        <taxon>Telluria group</taxon>
        <taxon>Massilia</taxon>
    </lineage>
</organism>
<feature type="domain" description="Porin" evidence="11">
    <location>
        <begin position="9"/>
        <end position="309"/>
    </location>
</feature>
<dbReference type="PANTHER" id="PTHR34501">
    <property type="entry name" value="PROTEIN YDDL-RELATED"/>
    <property type="match status" value="1"/>
</dbReference>
<dbReference type="RefSeq" id="WP_379757647.1">
    <property type="nucleotide sequence ID" value="NZ_JBHSMR010000013.1"/>
</dbReference>
<sequence length="344" mass="37613">MDKTRTILASAVLAATSGTYCHEAAAQAGPAIDFYGSLRTQLERVSPGRRDHLGQYTSLRDAYSRVGVKADYPLDATLALTGDIEIPVDSANRRLRDPYDQQERLRIARIGVRSNIGSISYGQQWMPYYNAIAAPVDMFSSYYSGFATYTVFRVARTLAYSTPELEGLGFAAAYAGSSANARSTSRIDDRRWQATASYARGNARIAAGIDDRGDAGYGRNRLYGLSASYQADKLYVALKYERFDTGNRQAGTFSTDGNQAINLFGSYALGKTTLKLMLAKLESYGDNIVHVGIDHQFSKEYKVFAEFYREGETAALTRRRGGLADADPGIGGGHAIAAGLRYDF</sequence>
<keyword evidence="7" id="KW-0406">Ion transport</keyword>
<dbReference type="InterPro" id="IPR033900">
    <property type="entry name" value="Gram_neg_porin_domain"/>
</dbReference>
<comment type="subunit">
    <text evidence="2">Homotrimer.</text>
</comment>
<comment type="caution">
    <text evidence="12">The sequence shown here is derived from an EMBL/GenBank/DDBJ whole genome shotgun (WGS) entry which is preliminary data.</text>
</comment>
<keyword evidence="13" id="KW-1185">Reference proteome</keyword>
<keyword evidence="10" id="KW-0998">Cell outer membrane</keyword>
<keyword evidence="6" id="KW-0732">Signal</keyword>
<evidence type="ECO:0000313" key="12">
    <source>
        <dbReference type="EMBL" id="MFC5479691.1"/>
    </source>
</evidence>
<evidence type="ECO:0000313" key="13">
    <source>
        <dbReference type="Proteomes" id="UP001596101"/>
    </source>
</evidence>
<keyword evidence="3" id="KW-0813">Transport</keyword>